<keyword evidence="4" id="KW-1185">Reference proteome</keyword>
<evidence type="ECO:0000259" key="2">
    <source>
        <dbReference type="SMART" id="SM00899"/>
    </source>
</evidence>
<comment type="caution">
    <text evidence="3">The sequence shown here is derived from an EMBL/GenBank/DDBJ whole genome shotgun (WGS) entry which is preliminary data.</text>
</comment>
<evidence type="ECO:0000256" key="1">
    <source>
        <dbReference type="ARBA" id="ARBA00023004"/>
    </source>
</evidence>
<dbReference type="PANTHER" id="PTHR43151">
    <property type="entry name" value="FEOA FAMILY PROTEIN"/>
    <property type="match status" value="1"/>
</dbReference>
<feature type="domain" description="Ferrous iron transporter FeoA-like" evidence="2">
    <location>
        <begin position="17"/>
        <end position="88"/>
    </location>
</feature>
<dbReference type="InterPro" id="IPR038157">
    <property type="entry name" value="FeoA_core_dom"/>
</dbReference>
<dbReference type="InterPro" id="IPR007167">
    <property type="entry name" value="Fe-transptr_FeoA-like"/>
</dbReference>
<dbReference type="SMART" id="SM00899">
    <property type="entry name" value="FeoA"/>
    <property type="match status" value="1"/>
</dbReference>
<reference evidence="3 4" key="1">
    <citation type="submission" date="2021-02" db="EMBL/GenBank/DDBJ databases">
        <title>Activity-based single-cell genomes from oceanic crustal fluid captures similar information to metagenomic and metatranscriptomic surveys with orders of magnitude less sampling.</title>
        <authorList>
            <person name="D'Angelo T.S."/>
            <person name="Orcutt B.N."/>
        </authorList>
    </citation>
    <scope>NUCLEOTIDE SEQUENCE [LARGE SCALE GENOMIC DNA]</scope>
    <source>
        <strain evidence="3">AH-315-G02</strain>
    </source>
</reference>
<accession>A0ABS3AYA2</accession>
<dbReference type="EMBL" id="JAFITO010000099">
    <property type="protein sequence ID" value="MBN4068981.1"/>
    <property type="molecule type" value="Genomic_DNA"/>
</dbReference>
<evidence type="ECO:0000313" key="3">
    <source>
        <dbReference type="EMBL" id="MBN4068981.1"/>
    </source>
</evidence>
<gene>
    <name evidence="3" type="ORF">JYU06_05620</name>
</gene>
<organism evidence="3 4">
    <name type="scientific">Desulfotalea psychrophila</name>
    <dbReference type="NCBI Taxonomy" id="84980"/>
    <lineage>
        <taxon>Bacteria</taxon>
        <taxon>Pseudomonadati</taxon>
        <taxon>Thermodesulfobacteriota</taxon>
        <taxon>Desulfobulbia</taxon>
        <taxon>Desulfobulbales</taxon>
        <taxon>Desulfocapsaceae</taxon>
        <taxon>Desulfotalea</taxon>
    </lineage>
</organism>
<dbReference type="Gene3D" id="2.30.30.90">
    <property type="match status" value="1"/>
</dbReference>
<dbReference type="Pfam" id="PF04023">
    <property type="entry name" value="FeoA"/>
    <property type="match status" value="1"/>
</dbReference>
<protein>
    <submittedName>
        <fullName evidence="3">Ferrous iron transport protein A</fullName>
    </submittedName>
</protein>
<dbReference type="InterPro" id="IPR053184">
    <property type="entry name" value="FeoA-like"/>
</dbReference>
<keyword evidence="1" id="KW-0408">Iron</keyword>
<dbReference type="SUPFAM" id="SSF50037">
    <property type="entry name" value="C-terminal domain of transcriptional repressors"/>
    <property type="match status" value="1"/>
</dbReference>
<dbReference type="InterPro" id="IPR008988">
    <property type="entry name" value="Transcriptional_repressor_C"/>
</dbReference>
<name>A0ABS3AYA2_9BACT</name>
<dbReference type="PANTHER" id="PTHR43151:SF1">
    <property type="entry name" value="SSR2333 PROTEIN"/>
    <property type="match status" value="1"/>
</dbReference>
<proteinExistence type="predicted"/>
<sequence>MGSEKQQVQQKNRGPSFPLALSSVGETVRIVMIRGCGKMKERLLSIGLQVDDSIEIVQCREKGAVLVAKDDNRFMLGGGMAQKIYVVKE</sequence>
<dbReference type="Proteomes" id="UP000717534">
    <property type="component" value="Unassembled WGS sequence"/>
</dbReference>
<evidence type="ECO:0000313" key="4">
    <source>
        <dbReference type="Proteomes" id="UP000717534"/>
    </source>
</evidence>